<feature type="transmembrane region" description="Helical" evidence="1">
    <location>
        <begin position="258"/>
        <end position="276"/>
    </location>
</feature>
<keyword evidence="1" id="KW-0812">Transmembrane</keyword>
<feature type="transmembrane region" description="Helical" evidence="1">
    <location>
        <begin position="115"/>
        <end position="134"/>
    </location>
</feature>
<comment type="caution">
    <text evidence="2">The sequence shown here is derived from an EMBL/GenBank/DDBJ whole genome shotgun (WGS) entry which is preliminary data.</text>
</comment>
<feature type="transmembrane region" description="Helical" evidence="1">
    <location>
        <begin position="341"/>
        <end position="359"/>
    </location>
</feature>
<evidence type="ECO:0000313" key="3">
    <source>
        <dbReference type="Proteomes" id="UP000521313"/>
    </source>
</evidence>
<dbReference type="RefSeq" id="WP_183375549.1">
    <property type="nucleotide sequence ID" value="NZ_JACHHD010000009.1"/>
</dbReference>
<feature type="transmembrane region" description="Helical" evidence="1">
    <location>
        <begin position="208"/>
        <end position="224"/>
    </location>
</feature>
<evidence type="ECO:0000313" key="2">
    <source>
        <dbReference type="EMBL" id="MBB5185040.1"/>
    </source>
</evidence>
<feature type="transmembrane region" description="Helical" evidence="1">
    <location>
        <begin position="365"/>
        <end position="386"/>
    </location>
</feature>
<organism evidence="2 3">
    <name type="scientific">Faecalicoccus acidiformans</name>
    <dbReference type="NCBI Taxonomy" id="915173"/>
    <lineage>
        <taxon>Bacteria</taxon>
        <taxon>Bacillati</taxon>
        <taxon>Bacillota</taxon>
        <taxon>Erysipelotrichia</taxon>
        <taxon>Erysipelotrichales</taxon>
        <taxon>Erysipelotrichaceae</taxon>
        <taxon>Faecalicoccus</taxon>
    </lineage>
</organism>
<feature type="transmembrane region" description="Helical" evidence="1">
    <location>
        <begin position="312"/>
        <end position="329"/>
    </location>
</feature>
<dbReference type="AlphaFoldDB" id="A0A7W8D0L3"/>
<dbReference type="Proteomes" id="UP000521313">
    <property type="component" value="Unassembled WGS sequence"/>
</dbReference>
<feature type="transmembrane region" description="Helical" evidence="1">
    <location>
        <begin position="12"/>
        <end position="30"/>
    </location>
</feature>
<proteinExistence type="predicted"/>
<reference evidence="2 3" key="1">
    <citation type="submission" date="2020-08" db="EMBL/GenBank/DDBJ databases">
        <title>Genomic Encyclopedia of Type Strains, Phase IV (KMG-IV): sequencing the most valuable type-strain genomes for metagenomic binning, comparative biology and taxonomic classification.</title>
        <authorList>
            <person name="Goeker M."/>
        </authorList>
    </citation>
    <scope>NUCLEOTIDE SEQUENCE [LARGE SCALE GENOMIC DNA]</scope>
    <source>
        <strain evidence="2 3">DSM 26963</strain>
    </source>
</reference>
<keyword evidence="1" id="KW-0472">Membrane</keyword>
<name>A0A7W8D0L3_9FIRM</name>
<gene>
    <name evidence="2" type="ORF">HNQ43_001088</name>
</gene>
<protein>
    <submittedName>
        <fullName evidence="2">Uncharacterized protein</fullName>
    </submittedName>
</protein>
<keyword evidence="1" id="KW-1133">Transmembrane helix</keyword>
<feature type="transmembrane region" description="Helical" evidence="1">
    <location>
        <begin position="140"/>
        <end position="161"/>
    </location>
</feature>
<sequence>MMVSVRQCKSLVFGIGFFLAWIHCVSVLGLTGIGQLSFSLAWVGFFAGILKGLQYKKKFSWAFQISQLIWMGVFCGIYLIISFFFQSFSHSLIFLPVLFGSAIMQNRNENQIRDLVGIALTILFLILVFTQVQYTNDVSLTALLLSDWLFLDALIRVFPLASMKPMNRSSIQNEIKKQGKKLLPSILKSLLIAGPVFVCGLVCSSEETGMLASLMMIAWFYIYLLEKIPLSSRREINHLACFLGFGLGIVLWSQDFQVYEIIVHLFWLIPGLWVLNRQVLQKHKFPDHKISLLVFAIESAGSMLLILFLGLWGPLVMGFVSLILMSSMTMQKVSYPAHKEIAKVLPCLMGAMMIWILSILWSPDMIGQCALVLLYLLLAVGGQILIMRY</sequence>
<evidence type="ECO:0000256" key="1">
    <source>
        <dbReference type="SAM" id="Phobius"/>
    </source>
</evidence>
<feature type="transmembrane region" description="Helical" evidence="1">
    <location>
        <begin position="236"/>
        <end position="252"/>
    </location>
</feature>
<feature type="transmembrane region" description="Helical" evidence="1">
    <location>
        <begin position="60"/>
        <end position="81"/>
    </location>
</feature>
<feature type="transmembrane region" description="Helical" evidence="1">
    <location>
        <begin position="182"/>
        <end position="202"/>
    </location>
</feature>
<accession>A0A7W8D0L3</accession>
<dbReference type="EMBL" id="JACHHD010000009">
    <property type="protein sequence ID" value="MBB5185040.1"/>
    <property type="molecule type" value="Genomic_DNA"/>
</dbReference>